<organism evidence="8 9">
    <name type="scientific">Taenia crassiceps</name>
    <dbReference type="NCBI Taxonomy" id="6207"/>
    <lineage>
        <taxon>Eukaryota</taxon>
        <taxon>Metazoa</taxon>
        <taxon>Spiralia</taxon>
        <taxon>Lophotrochozoa</taxon>
        <taxon>Platyhelminthes</taxon>
        <taxon>Cestoda</taxon>
        <taxon>Eucestoda</taxon>
        <taxon>Cyclophyllidea</taxon>
        <taxon>Taeniidae</taxon>
        <taxon>Taenia</taxon>
    </lineage>
</organism>
<keyword evidence="5" id="KW-0460">Magnesium</keyword>
<dbReference type="InterPro" id="IPR043519">
    <property type="entry name" value="NT_sf"/>
</dbReference>
<dbReference type="CDD" id="cd05402">
    <property type="entry name" value="NT_PAP_TUTase"/>
    <property type="match status" value="1"/>
</dbReference>
<evidence type="ECO:0000256" key="6">
    <source>
        <dbReference type="SAM" id="MobiDB-lite"/>
    </source>
</evidence>
<feature type="region of interest" description="Disordered" evidence="6">
    <location>
        <begin position="650"/>
        <end position="709"/>
    </location>
</feature>
<dbReference type="Gene3D" id="1.10.1410.10">
    <property type="match status" value="2"/>
</dbReference>
<dbReference type="Proteomes" id="UP001651158">
    <property type="component" value="Unassembled WGS sequence"/>
</dbReference>
<evidence type="ECO:0000256" key="3">
    <source>
        <dbReference type="ARBA" id="ARBA00022679"/>
    </source>
</evidence>
<name>A0ABR4QLN4_9CEST</name>
<feature type="compositionally biased region" description="Low complexity" evidence="6">
    <location>
        <begin position="1268"/>
        <end position="1278"/>
    </location>
</feature>
<dbReference type="PANTHER" id="PTHR12271">
    <property type="entry name" value="POLY A POLYMERASE CID PAP -RELATED"/>
    <property type="match status" value="1"/>
</dbReference>
<dbReference type="PROSITE" id="PS00028">
    <property type="entry name" value="ZINC_FINGER_C2H2_1"/>
    <property type="match status" value="1"/>
</dbReference>
<accession>A0ABR4QLN4</accession>
<dbReference type="SUPFAM" id="SSF81631">
    <property type="entry name" value="PAP/OAS1 substrate-binding domain"/>
    <property type="match status" value="2"/>
</dbReference>
<proteinExistence type="predicted"/>
<dbReference type="PANTHER" id="PTHR12271:SF66">
    <property type="entry name" value="TERMINAL URIDYLYLTRANSFERASE TAILOR"/>
    <property type="match status" value="1"/>
</dbReference>
<keyword evidence="4" id="KW-0479">Metal-binding</keyword>
<evidence type="ECO:0000256" key="2">
    <source>
        <dbReference type="ARBA" id="ARBA00001946"/>
    </source>
</evidence>
<comment type="cofactor">
    <cofactor evidence="1">
        <name>Mn(2+)</name>
        <dbReference type="ChEBI" id="CHEBI:29035"/>
    </cofactor>
</comment>
<keyword evidence="8" id="KW-0548">Nucleotidyltransferase</keyword>
<dbReference type="InterPro" id="IPR013087">
    <property type="entry name" value="Znf_C2H2_type"/>
</dbReference>
<dbReference type="GO" id="GO:0016779">
    <property type="term" value="F:nucleotidyltransferase activity"/>
    <property type="evidence" value="ECO:0007669"/>
    <property type="project" value="UniProtKB-KW"/>
</dbReference>
<evidence type="ECO:0000256" key="4">
    <source>
        <dbReference type="ARBA" id="ARBA00022723"/>
    </source>
</evidence>
<reference evidence="8 9" key="1">
    <citation type="journal article" date="2022" name="Front. Cell. Infect. Microbiol.">
        <title>The Genomes of Two Strains of Taenia crassiceps the Animal Model for the Study of Human Cysticercosis.</title>
        <authorList>
            <person name="Bobes R.J."/>
            <person name="Estrada K."/>
            <person name="Rios-Valencia D.G."/>
            <person name="Calderon-Gallegos A."/>
            <person name="de la Torre P."/>
            <person name="Carrero J.C."/>
            <person name="Sanchez-Flores A."/>
            <person name="Laclette J.P."/>
        </authorList>
    </citation>
    <scope>NUCLEOTIDE SEQUENCE [LARGE SCALE GENOMIC DNA]</scope>
    <source>
        <strain evidence="8">WFUcys</strain>
    </source>
</reference>
<dbReference type="InterPro" id="IPR054708">
    <property type="entry name" value="MTPAP-like_central"/>
</dbReference>
<dbReference type="Pfam" id="PF22600">
    <property type="entry name" value="MTPAP-like_central"/>
    <property type="match status" value="1"/>
</dbReference>
<feature type="region of interest" description="Disordered" evidence="6">
    <location>
        <begin position="1268"/>
        <end position="1333"/>
    </location>
</feature>
<dbReference type="InterPro" id="IPR002058">
    <property type="entry name" value="PAP_assoc"/>
</dbReference>
<keyword evidence="9" id="KW-1185">Reference proteome</keyword>
<keyword evidence="3" id="KW-0808">Transferase</keyword>
<evidence type="ECO:0000313" key="8">
    <source>
        <dbReference type="EMBL" id="KAL5110503.1"/>
    </source>
</evidence>
<dbReference type="SUPFAM" id="SSF81301">
    <property type="entry name" value="Nucleotidyltransferase"/>
    <property type="match status" value="1"/>
</dbReference>
<feature type="region of interest" description="Disordered" evidence="6">
    <location>
        <begin position="1200"/>
        <end position="1223"/>
    </location>
</feature>
<comment type="cofactor">
    <cofactor evidence="2">
        <name>Mg(2+)</name>
        <dbReference type="ChEBI" id="CHEBI:18420"/>
    </cofactor>
</comment>
<evidence type="ECO:0000256" key="5">
    <source>
        <dbReference type="ARBA" id="ARBA00022842"/>
    </source>
</evidence>
<dbReference type="Gene3D" id="3.30.460.10">
    <property type="entry name" value="Beta Polymerase, domain 2"/>
    <property type="match status" value="1"/>
</dbReference>
<gene>
    <name evidence="8" type="ORF">TcWFU_006196</name>
</gene>
<protein>
    <submittedName>
        <fullName evidence="8">Terminal uridylyltransferase 7</fullName>
    </submittedName>
</protein>
<dbReference type="EMBL" id="JAKROA010000002">
    <property type="protein sequence ID" value="KAL5110503.1"/>
    <property type="molecule type" value="Genomic_DNA"/>
</dbReference>
<dbReference type="Pfam" id="PF03828">
    <property type="entry name" value="PAP_assoc"/>
    <property type="match status" value="1"/>
</dbReference>
<feature type="compositionally biased region" description="Basic and acidic residues" evidence="6">
    <location>
        <begin position="687"/>
        <end position="699"/>
    </location>
</feature>
<feature type="domain" description="C2H2-type" evidence="7">
    <location>
        <begin position="27"/>
        <end position="49"/>
    </location>
</feature>
<evidence type="ECO:0000256" key="1">
    <source>
        <dbReference type="ARBA" id="ARBA00001936"/>
    </source>
</evidence>
<sequence>MSAECKSILRENGIWFKTKQSKPVVFCEPCNSRLSSVSEALKHVGASMHLRAKEVKHICDLMEYPPPITEEHRKALNDSLRDVTLDFIDKSEAERRLNFAQSICVALESRIKGLTMRVIGSILTGFSSKQSNVNLDAYLEPTETVRKISQSGEIETFSFVDPYDRGFSSALPEILDILRTTDSGRYSNGAKFGSLGIPALPEFSAVRETSISEGFSIIIEDFESTCYYITVGNPLGQDFATLVRTYLSIDDRAKSLMTLLLKFAQLAYIEGLPKPALYVLVIFFLQHTSPPVLPNLHELYRLHRNSLSADSIETVGTEEGDCSYLRDLSLLPKFFSPTQNTMTVADIWLKFLRFYLFEFQSQSCIVSISHSEPVPRSSRRGNLSGLWVEHPFSPSTPLTRNLSRPVEKFIRDQLVTAYSYFGIPRLAKTGRPAFTNVLVDPIQPSKWRATSTKSPKLIPLNFISSTDLDHHLNKVTSLFAAYVDNASVSHAVLEMKNSTSTKAKINDKLVGLGDILPETLRLSYSEICPAEFVAGIQRSCYKKADRYLRGSSSGIMLNSPQATGFFRAYCRNLWHGVQDKYQSGPNHATEGQLSRLGERILSTTLRDMSHVLQKNSPPFVAAVPKIPAHNEESTGSINPQSFAEFASMMNKEEPRSGDAEESQGGSFQEEDGGQRDKSVCLSDDPELSSRNEPIGHDPDDFSNPGETEVEAEKMDSHLDFIGDDVPKAAAGDPWSNYIKKNVETVVIQDSNKPDYYNSAKVNLLKPEDLSFPFIVRPSNHLDSYSPILGSDASSQPSSMIAHPYRPPPVCTLCGVSGHCNSSCVADPHVSVSMSLWKPLESKIPQVSDKAHLQELSDCLIQLSQFHSCQEIMSFRQVVVTDLNKLFRAVYPDVSLKLFGSCANGFETSTSDMDICIVFPPDSPQASSLLDNTERLKLLKTFRRLLGKGSRNFGISNIRPVYFAKVPIIKFTVADRFEVDLSFSNFLAINNTEMLNFYNQIDSRLRVLNIALKIVLKACKVPKSDAGGISSYAFTIMLIHYLQQKGFLPVLQELYEGNEKPIVNVGKWNVWYQNDMNMVHKLWKPPEEDVTVADLWFGFLRYYLFEFDREHYVVTIKQKSRLDRLGKLWESLFAVEDPFNLRHNLTNYVGRKALCYVLNSLYVTLSHHTTFIRGQLTPNQWKFYLFSEEKLDPHNQTRVIKKNERKHRPSNGIQSPQADLTPFSHPNDVNCISTPSVISNRRTRGGFPVNGTGVNRAAANLPAPSNRAHAFNHHQQQQEQNRRSQHVASAPSRGGSVGHRGVEASAGVPFARGTGNRGGVNRSRGRGQRSVCLR</sequence>
<evidence type="ECO:0000259" key="7">
    <source>
        <dbReference type="PROSITE" id="PS00028"/>
    </source>
</evidence>
<comment type="caution">
    <text evidence="8">The sequence shown here is derived from an EMBL/GenBank/DDBJ whole genome shotgun (WGS) entry which is preliminary data.</text>
</comment>
<evidence type="ECO:0000313" key="9">
    <source>
        <dbReference type="Proteomes" id="UP001651158"/>
    </source>
</evidence>